<keyword evidence="7 10" id="KW-0067">ATP-binding</keyword>
<keyword evidence="5 10" id="KW-0547">Nucleotide-binding</keyword>
<feature type="compositionally biased region" description="Acidic residues" evidence="12">
    <location>
        <begin position="980"/>
        <end position="989"/>
    </location>
</feature>
<evidence type="ECO:0000256" key="6">
    <source>
        <dbReference type="ARBA" id="ARBA00022777"/>
    </source>
</evidence>
<dbReference type="GO" id="GO:0016301">
    <property type="term" value="F:kinase activity"/>
    <property type="evidence" value="ECO:0007669"/>
    <property type="project" value="UniProtKB-KW"/>
</dbReference>
<evidence type="ECO:0000256" key="1">
    <source>
        <dbReference type="ARBA" id="ARBA00010886"/>
    </source>
</evidence>
<dbReference type="Gene3D" id="1.10.510.10">
    <property type="entry name" value="Transferase(Phosphotransferase) domain 1"/>
    <property type="match status" value="1"/>
</dbReference>
<evidence type="ECO:0000256" key="3">
    <source>
        <dbReference type="ARBA" id="ARBA00022527"/>
    </source>
</evidence>
<accession>A0ABM1KDD6</accession>
<feature type="compositionally biased region" description="Acidic residues" evidence="12">
    <location>
        <begin position="1200"/>
        <end position="1210"/>
    </location>
</feature>
<feature type="region of interest" description="Disordered" evidence="12">
    <location>
        <begin position="968"/>
        <end position="993"/>
    </location>
</feature>
<feature type="region of interest" description="Disordered" evidence="12">
    <location>
        <begin position="466"/>
        <end position="502"/>
    </location>
</feature>
<organism evidence="14 15">
    <name type="scientific">Gekko japonicus</name>
    <name type="common">Schlegel's Japanese gecko</name>
    <dbReference type="NCBI Taxonomy" id="146911"/>
    <lineage>
        <taxon>Eukaryota</taxon>
        <taxon>Metazoa</taxon>
        <taxon>Chordata</taxon>
        <taxon>Craniata</taxon>
        <taxon>Vertebrata</taxon>
        <taxon>Euteleostomi</taxon>
        <taxon>Lepidosauria</taxon>
        <taxon>Squamata</taxon>
        <taxon>Bifurcata</taxon>
        <taxon>Gekkota</taxon>
        <taxon>Gekkonidae</taxon>
        <taxon>Gekkoninae</taxon>
        <taxon>Gekko</taxon>
    </lineage>
</organism>
<dbReference type="RefSeq" id="XP_015271723.1">
    <property type="nucleotide sequence ID" value="XM_015416237.1"/>
</dbReference>
<dbReference type="PANTHER" id="PTHR44899">
    <property type="entry name" value="CAMK FAMILY PROTEIN KINASE"/>
    <property type="match status" value="1"/>
</dbReference>
<sequence length="1292" mass="145554">MDKYIKVQKIGEGSFGKAILVKAKENGKQYVIKEINISKMSNKEREESRREVAVLANMKHPNIVLYRESFEESGCLYIVMDYCEGGDLFKKINAQKGVLFSEDQIMDWFVQICLALKHVHDRKILHRDIKSQNIFLTKDGTIQLGDFGIARVLNSTVELARTCIGTPYYLSPEICENKPYNNKSDIWALGCVLYEMCTLKHAFEAGNMKNLVLKIISGSFPPVSVHYSYELRNLTSQLFKRNPRDRPSVNSILEKNFIAKRIEKFLTPQLIAEEFSHKVLQKFGQHAAPVKRPAQGQNLASAAPAQKITKPAAKYGVPLTFKKPGSGAKKYYEKPLLKCRQACPSPVKKGKPGEERRKMFEEAAKKKRLEIFEKEKRQREQISFMKVEQMRRLEKEKMDRINRAREQGWRNVLSAGGSGEAKAQCFGGGGGVVPSPVLARGLYEHYHAIFDQMQQQRENIKIAEGKETELREKQAPEPVDRGLPPGVHPGVPNGPAGHHHSPDADAIRKRVKRFEEVSRQANANRHKGWVAAERAKQVEEFWQRKREALQNKARAEGHMDTLQNLAAIYGGRPISSRGRKARNKEEEEYLARLRQIRLQNFNERQQIKAKLRGEKNEAGGSSAQELSEEAEIRRKKIEALKAQANARAAVLKEQLERKRKEAYEREKRAWEEHLVARGIKNPMGIAELSPTHGKLQAGGSPTRLSKPSSPQVISVTSALKEVGALKDANAVISQEPSAELEPDVSVQSKREILRRLNQNFKAQEDVKEHNEPQCSDEVVVADGSNQPQEEKCLILADRKKWEAGAQLVVPLTQLTMEGSFSGTDAQTIGEVIKLDVADPQRKVWGKSPTNSVLKILGEAELQLQTDLLDDLSIANEVPKENLTVKENSELRETTPGGEESSPEGANSETITARSIPAPEFTRLSPKHDLMDEPDDLETELLVEPKENICSVNVFPVVEEVWVKEREDVKATVPPDHTDSDQYDNSEEPTSEERVFKKMPLHDEASVETGLSDSLQREPFFQKVAQYQAILTASPVLSAQSSFDDSLPTRSRSVSPEKTRGKNSLLIGLSTGLFDANNPKMLRTCSLPDLSKLYKTLVDVPSIADIQNRENLEIEDMEDEPIKEGQSDSEDIMFGEADTDLQELQASMEQLLREQPSEEFSEEEEVTLKAECLTNGTEVDEDDNNLSSESALNEEWHSDNSDGDNASECEEHDSVFSHLEELRCSLEQEIGFEKFIEVYDKLKAIHEDEDENIDICSTIAQNILGIEHKHLYAKILHLVMADGAYQEDNDLPL</sequence>
<keyword evidence="4" id="KW-0808">Transferase</keyword>
<evidence type="ECO:0000313" key="15">
    <source>
        <dbReference type="RefSeq" id="XP_015271723.1"/>
    </source>
</evidence>
<proteinExistence type="inferred from homology"/>
<evidence type="ECO:0000256" key="7">
    <source>
        <dbReference type="ARBA" id="ARBA00022840"/>
    </source>
</evidence>
<evidence type="ECO:0000256" key="12">
    <source>
        <dbReference type="SAM" id="MobiDB-lite"/>
    </source>
</evidence>
<dbReference type="PANTHER" id="PTHR44899:SF4">
    <property type="entry name" value="SERINE_THREONINE-PROTEIN KINASE NEK1"/>
    <property type="match status" value="1"/>
</dbReference>
<comment type="catalytic activity">
    <reaction evidence="8">
        <text>L-threonyl-[protein] + ATP = O-phospho-L-threonyl-[protein] + ADP + H(+)</text>
        <dbReference type="Rhea" id="RHEA:46608"/>
        <dbReference type="Rhea" id="RHEA-COMP:11060"/>
        <dbReference type="Rhea" id="RHEA-COMP:11605"/>
        <dbReference type="ChEBI" id="CHEBI:15378"/>
        <dbReference type="ChEBI" id="CHEBI:30013"/>
        <dbReference type="ChEBI" id="CHEBI:30616"/>
        <dbReference type="ChEBI" id="CHEBI:61977"/>
        <dbReference type="ChEBI" id="CHEBI:456216"/>
        <dbReference type="EC" id="2.7.11.1"/>
    </reaction>
</comment>
<dbReference type="InterPro" id="IPR051131">
    <property type="entry name" value="NEK_Ser/Thr_kinase_NIMA"/>
</dbReference>
<dbReference type="Gene3D" id="3.30.200.20">
    <property type="entry name" value="Phosphorylase Kinase, domain 1"/>
    <property type="match status" value="1"/>
</dbReference>
<evidence type="ECO:0000313" key="14">
    <source>
        <dbReference type="Proteomes" id="UP000694871"/>
    </source>
</evidence>
<protein>
    <recommendedName>
        <fullName evidence="2">non-specific serine/threonine protein kinase</fullName>
        <ecNumber evidence="2">2.7.11.1</ecNumber>
    </recommendedName>
</protein>
<dbReference type="SMART" id="SM00220">
    <property type="entry name" value="S_TKc"/>
    <property type="match status" value="1"/>
</dbReference>
<feature type="compositionally biased region" description="Basic and acidic residues" evidence="12">
    <location>
        <begin position="879"/>
        <end position="892"/>
    </location>
</feature>
<name>A0ABM1KDD6_GEKJA</name>
<reference evidence="15" key="1">
    <citation type="submission" date="2025-08" db="UniProtKB">
        <authorList>
            <consortium name="RefSeq"/>
        </authorList>
    </citation>
    <scope>IDENTIFICATION</scope>
</reference>
<evidence type="ECO:0000256" key="2">
    <source>
        <dbReference type="ARBA" id="ARBA00012513"/>
    </source>
</evidence>
<dbReference type="CDD" id="cd08218">
    <property type="entry name" value="STKc_Nek1"/>
    <property type="match status" value="1"/>
</dbReference>
<comment type="similarity">
    <text evidence="1">Belongs to the protein kinase superfamily. NEK Ser/Thr protein kinase family. NIMA subfamily.</text>
</comment>
<feature type="region of interest" description="Disordered" evidence="12">
    <location>
        <begin position="879"/>
        <end position="931"/>
    </location>
</feature>
<feature type="compositionally biased region" description="Basic and acidic residues" evidence="12">
    <location>
        <begin position="968"/>
        <end position="979"/>
    </location>
</feature>
<evidence type="ECO:0000256" key="10">
    <source>
        <dbReference type="PROSITE-ProRule" id="PRU10141"/>
    </source>
</evidence>
<dbReference type="SUPFAM" id="SSF56112">
    <property type="entry name" value="Protein kinase-like (PK-like)"/>
    <property type="match status" value="1"/>
</dbReference>
<feature type="coiled-coil region" evidence="11">
    <location>
        <begin position="504"/>
        <end position="565"/>
    </location>
</feature>
<dbReference type="EC" id="2.7.11.1" evidence="2"/>
<feature type="binding site" evidence="10">
    <location>
        <position position="33"/>
    </location>
    <ligand>
        <name>ATP</name>
        <dbReference type="ChEBI" id="CHEBI:30616"/>
    </ligand>
</feature>
<gene>
    <name evidence="15" type="primary">NEK1</name>
</gene>
<feature type="compositionally biased region" description="Low complexity" evidence="12">
    <location>
        <begin position="482"/>
        <end position="496"/>
    </location>
</feature>
<feature type="compositionally biased region" description="Polar residues" evidence="12">
    <location>
        <begin position="903"/>
        <end position="912"/>
    </location>
</feature>
<dbReference type="PROSITE" id="PS00107">
    <property type="entry name" value="PROTEIN_KINASE_ATP"/>
    <property type="match status" value="1"/>
</dbReference>
<dbReference type="InterPro" id="IPR011009">
    <property type="entry name" value="Kinase-like_dom_sf"/>
</dbReference>
<dbReference type="InterPro" id="IPR008271">
    <property type="entry name" value="Ser/Thr_kinase_AS"/>
</dbReference>
<dbReference type="PROSITE" id="PS00108">
    <property type="entry name" value="PROTEIN_KINASE_ST"/>
    <property type="match status" value="1"/>
</dbReference>
<dbReference type="PROSITE" id="PS50011">
    <property type="entry name" value="PROTEIN_KINASE_DOM"/>
    <property type="match status" value="1"/>
</dbReference>
<dbReference type="Pfam" id="PF00069">
    <property type="entry name" value="Pkinase"/>
    <property type="match status" value="1"/>
</dbReference>
<keyword evidence="3" id="KW-0723">Serine/threonine-protein kinase</keyword>
<feature type="domain" description="Protein kinase" evidence="13">
    <location>
        <begin position="4"/>
        <end position="258"/>
    </location>
</feature>
<feature type="coiled-coil region" evidence="11">
    <location>
        <begin position="623"/>
        <end position="665"/>
    </location>
</feature>
<dbReference type="Proteomes" id="UP000694871">
    <property type="component" value="Unplaced"/>
</dbReference>
<dbReference type="GeneID" id="107114670"/>
<feature type="compositionally biased region" description="Basic and acidic residues" evidence="12">
    <location>
        <begin position="466"/>
        <end position="480"/>
    </location>
</feature>
<dbReference type="InterPro" id="IPR000719">
    <property type="entry name" value="Prot_kinase_dom"/>
</dbReference>
<evidence type="ECO:0000256" key="5">
    <source>
        <dbReference type="ARBA" id="ARBA00022741"/>
    </source>
</evidence>
<evidence type="ECO:0000256" key="4">
    <source>
        <dbReference type="ARBA" id="ARBA00022679"/>
    </source>
</evidence>
<evidence type="ECO:0000259" key="13">
    <source>
        <dbReference type="PROSITE" id="PS50011"/>
    </source>
</evidence>
<comment type="catalytic activity">
    <reaction evidence="9">
        <text>L-seryl-[protein] + ATP = O-phospho-L-seryl-[protein] + ADP + H(+)</text>
        <dbReference type="Rhea" id="RHEA:17989"/>
        <dbReference type="Rhea" id="RHEA-COMP:9863"/>
        <dbReference type="Rhea" id="RHEA-COMP:11604"/>
        <dbReference type="ChEBI" id="CHEBI:15378"/>
        <dbReference type="ChEBI" id="CHEBI:29999"/>
        <dbReference type="ChEBI" id="CHEBI:30616"/>
        <dbReference type="ChEBI" id="CHEBI:83421"/>
        <dbReference type="ChEBI" id="CHEBI:456216"/>
        <dbReference type="EC" id="2.7.11.1"/>
    </reaction>
</comment>
<evidence type="ECO:0000256" key="9">
    <source>
        <dbReference type="ARBA" id="ARBA00048679"/>
    </source>
</evidence>
<keyword evidence="14" id="KW-1185">Reference proteome</keyword>
<keyword evidence="6 15" id="KW-0418">Kinase</keyword>
<evidence type="ECO:0000256" key="8">
    <source>
        <dbReference type="ARBA" id="ARBA00047899"/>
    </source>
</evidence>
<dbReference type="InterPro" id="IPR017441">
    <property type="entry name" value="Protein_kinase_ATP_BS"/>
</dbReference>
<keyword evidence="11" id="KW-0175">Coiled coil</keyword>
<feature type="region of interest" description="Disordered" evidence="12">
    <location>
        <begin position="1171"/>
        <end position="1211"/>
    </location>
</feature>
<evidence type="ECO:0000256" key="11">
    <source>
        <dbReference type="SAM" id="Coils"/>
    </source>
</evidence>